<organism evidence="9 10">
    <name type="scientific">Tieghemostelium lacteum</name>
    <name type="common">Slime mold</name>
    <name type="synonym">Dictyostelium lacteum</name>
    <dbReference type="NCBI Taxonomy" id="361077"/>
    <lineage>
        <taxon>Eukaryota</taxon>
        <taxon>Amoebozoa</taxon>
        <taxon>Evosea</taxon>
        <taxon>Eumycetozoa</taxon>
        <taxon>Dictyostelia</taxon>
        <taxon>Dictyosteliales</taxon>
        <taxon>Raperosteliaceae</taxon>
        <taxon>Tieghemostelium</taxon>
    </lineage>
</organism>
<keyword evidence="3 6" id="KW-1133">Transmembrane helix</keyword>
<sequence length="729" mass="82831">MSISKNTGKYAYLDEEEEESEDLLDKDTISLQNQNKIQITTPTGSLKKKKNVQFQFDVEDNNNSASSSSSSNRKKESMNYYYNDEDSNDNSDRHDILGENELLMDEESLFDINYSAKRCVLRLISYLQPQFWYYLFAILALAVTVVCQLSLPFYFANGITTVLKGRVLNEFLSEETFNTFVPNVTYQFDWLELSKMIIVIIVVQSPFIFIRYILFTMAGNNFANRLKSDLLRSLLTQEISYFEQQNRSGDIKAVINSDSVVLQNCITVVFSTMMRSILLLLGGCVILISISWKVSIVILSFIVIYAVAFVLFNSALTSKNKYLQEKQVAIGSLLDNAISNIKEIRLLNAESKEIRTYDTQLESIYRSSKQFALWTAFYIAIASLATLIILLVSYLYLMNQTLQVDIYTLQYILYCIVVFSSLNGLVVSLSDIQRVVSSSRRVFSLMDRKPLIHFQGGILPSSDQNPNSSSIAFESVSYQQKNTSVLLSDISFTASKGQIISLVGPSPNKDIIFSLLQGLYYPTKGSVYIGRIDTKVLDLYYIRNKLCTVSSSTVIFDGTVEQNIRYGLTHYTNQAIIEASKKANLHDFIISLPNGYDSMLGHGKLLTSQHIQKISLARAFLRQPQILLIDESSCIFDSQSDDIRKSIDELIQNRTVFIIPTRLSTLQKSSQILVFDDSRIIEKGTHQDLIKNPQSFYNSIILKQFYHNSNNSENNNNSKNNNNNNSNSY</sequence>
<feature type="transmembrane region" description="Helical" evidence="6">
    <location>
        <begin position="265"/>
        <end position="290"/>
    </location>
</feature>
<accession>A0A151Z6Q6</accession>
<dbReference type="Proteomes" id="UP000076078">
    <property type="component" value="Unassembled WGS sequence"/>
</dbReference>
<gene>
    <name evidence="9" type="ORF">DLAC_09580</name>
</gene>
<dbReference type="InterPro" id="IPR036640">
    <property type="entry name" value="ABC1_TM_sf"/>
</dbReference>
<reference evidence="9 10" key="1">
    <citation type="submission" date="2015-12" db="EMBL/GenBank/DDBJ databases">
        <title>Dictyostelia acquired genes for synthesis and detection of signals that induce cell-type specialization by lateral gene transfer from prokaryotes.</title>
        <authorList>
            <person name="Gloeckner G."/>
            <person name="Schaap P."/>
        </authorList>
    </citation>
    <scope>NUCLEOTIDE SEQUENCE [LARGE SCALE GENOMIC DNA]</scope>
    <source>
        <strain evidence="9 10">TK</strain>
    </source>
</reference>
<feature type="transmembrane region" description="Helical" evidence="6">
    <location>
        <begin position="371"/>
        <end position="397"/>
    </location>
</feature>
<evidence type="ECO:0000256" key="4">
    <source>
        <dbReference type="ARBA" id="ARBA00023136"/>
    </source>
</evidence>
<protein>
    <submittedName>
        <fullName evidence="9">ABC transporter B family protein</fullName>
    </submittedName>
</protein>
<dbReference type="Gene3D" id="3.40.50.300">
    <property type="entry name" value="P-loop containing nucleotide triphosphate hydrolases"/>
    <property type="match status" value="1"/>
</dbReference>
<evidence type="ECO:0000256" key="6">
    <source>
        <dbReference type="SAM" id="Phobius"/>
    </source>
</evidence>
<dbReference type="SUPFAM" id="SSF52540">
    <property type="entry name" value="P-loop containing nucleoside triphosphate hydrolases"/>
    <property type="match status" value="1"/>
</dbReference>
<feature type="transmembrane region" description="Helical" evidence="6">
    <location>
        <begin position="409"/>
        <end position="430"/>
    </location>
</feature>
<comment type="subcellular location">
    <subcellularLocation>
        <location evidence="1">Membrane</location>
        <topology evidence="1">Multi-pass membrane protein</topology>
    </subcellularLocation>
</comment>
<dbReference type="GO" id="GO:0016887">
    <property type="term" value="F:ATP hydrolysis activity"/>
    <property type="evidence" value="ECO:0007669"/>
    <property type="project" value="InterPro"/>
</dbReference>
<dbReference type="GO" id="GO:0005524">
    <property type="term" value="F:ATP binding"/>
    <property type="evidence" value="ECO:0007669"/>
    <property type="project" value="InterPro"/>
</dbReference>
<dbReference type="EMBL" id="LODT01000039">
    <property type="protein sequence ID" value="KYQ89617.1"/>
    <property type="molecule type" value="Genomic_DNA"/>
</dbReference>
<dbReference type="InterPro" id="IPR011527">
    <property type="entry name" value="ABC1_TM_dom"/>
</dbReference>
<comment type="caution">
    <text evidence="9">The sequence shown here is derived from an EMBL/GenBank/DDBJ whole genome shotgun (WGS) entry which is preliminary data.</text>
</comment>
<dbReference type="OrthoDB" id="6500128at2759"/>
<dbReference type="InterPro" id="IPR039421">
    <property type="entry name" value="Type_1_exporter"/>
</dbReference>
<evidence type="ECO:0000313" key="10">
    <source>
        <dbReference type="Proteomes" id="UP000076078"/>
    </source>
</evidence>
<dbReference type="Pfam" id="PF00664">
    <property type="entry name" value="ABC_membrane"/>
    <property type="match status" value="1"/>
</dbReference>
<evidence type="ECO:0000256" key="2">
    <source>
        <dbReference type="ARBA" id="ARBA00022692"/>
    </source>
</evidence>
<dbReference type="SUPFAM" id="SSF90123">
    <property type="entry name" value="ABC transporter transmembrane region"/>
    <property type="match status" value="1"/>
</dbReference>
<dbReference type="AlphaFoldDB" id="A0A151Z6Q6"/>
<evidence type="ECO:0000256" key="3">
    <source>
        <dbReference type="ARBA" id="ARBA00022989"/>
    </source>
</evidence>
<evidence type="ECO:0000256" key="1">
    <source>
        <dbReference type="ARBA" id="ARBA00004141"/>
    </source>
</evidence>
<evidence type="ECO:0000313" key="9">
    <source>
        <dbReference type="EMBL" id="KYQ89617.1"/>
    </source>
</evidence>
<evidence type="ECO:0000256" key="5">
    <source>
        <dbReference type="SAM" id="MobiDB-lite"/>
    </source>
</evidence>
<evidence type="ECO:0000259" key="8">
    <source>
        <dbReference type="PROSITE" id="PS50929"/>
    </source>
</evidence>
<feature type="transmembrane region" description="Helical" evidence="6">
    <location>
        <begin position="296"/>
        <end position="316"/>
    </location>
</feature>
<dbReference type="PROSITE" id="PS50929">
    <property type="entry name" value="ABC_TM1F"/>
    <property type="match status" value="1"/>
</dbReference>
<keyword evidence="2 6" id="KW-0812">Transmembrane</keyword>
<proteinExistence type="predicted"/>
<dbReference type="InParanoid" id="A0A151Z6Q6"/>
<dbReference type="PANTHER" id="PTHR43394">
    <property type="entry name" value="ATP-DEPENDENT PERMEASE MDL1, MITOCHONDRIAL"/>
    <property type="match status" value="1"/>
</dbReference>
<name>A0A151Z6Q6_TIELA</name>
<feature type="domain" description="ABC transmembrane type-1" evidence="8">
    <location>
        <begin position="135"/>
        <end position="434"/>
    </location>
</feature>
<dbReference type="GO" id="GO:0015421">
    <property type="term" value="F:ABC-type oligopeptide transporter activity"/>
    <property type="evidence" value="ECO:0007669"/>
    <property type="project" value="TreeGrafter"/>
</dbReference>
<dbReference type="PANTHER" id="PTHR43394:SF1">
    <property type="entry name" value="ATP-BINDING CASSETTE SUB-FAMILY B MEMBER 10, MITOCHONDRIAL"/>
    <property type="match status" value="1"/>
</dbReference>
<dbReference type="InterPro" id="IPR003439">
    <property type="entry name" value="ABC_transporter-like_ATP-bd"/>
</dbReference>
<keyword evidence="10" id="KW-1185">Reference proteome</keyword>
<feature type="domain" description="ABC transporter" evidence="7">
    <location>
        <begin position="471"/>
        <end position="702"/>
    </location>
</feature>
<dbReference type="Pfam" id="PF00005">
    <property type="entry name" value="ABC_tran"/>
    <property type="match status" value="1"/>
</dbReference>
<keyword evidence="4 6" id="KW-0472">Membrane</keyword>
<evidence type="ECO:0000259" key="7">
    <source>
        <dbReference type="PROSITE" id="PS50893"/>
    </source>
</evidence>
<feature type="region of interest" description="Disordered" evidence="5">
    <location>
        <begin position="708"/>
        <end position="729"/>
    </location>
</feature>
<dbReference type="Gene3D" id="1.20.1560.10">
    <property type="entry name" value="ABC transporter type 1, transmembrane domain"/>
    <property type="match status" value="1"/>
</dbReference>
<dbReference type="InterPro" id="IPR027417">
    <property type="entry name" value="P-loop_NTPase"/>
</dbReference>
<dbReference type="GO" id="GO:0016020">
    <property type="term" value="C:membrane"/>
    <property type="evidence" value="ECO:0007669"/>
    <property type="project" value="UniProtKB-SubCell"/>
</dbReference>
<feature type="transmembrane region" description="Helical" evidence="6">
    <location>
        <begin position="131"/>
        <end position="155"/>
    </location>
</feature>
<dbReference type="CDD" id="cd18557">
    <property type="entry name" value="ABC_6TM_TAP_ABCB8_10_like"/>
    <property type="match status" value="1"/>
</dbReference>
<dbReference type="PROSITE" id="PS50893">
    <property type="entry name" value="ABC_TRANSPORTER_2"/>
    <property type="match status" value="1"/>
</dbReference>
<feature type="transmembrane region" description="Helical" evidence="6">
    <location>
        <begin position="196"/>
        <end position="215"/>
    </location>
</feature>
<dbReference type="OMA" id="YIRPQIW"/>
<dbReference type="STRING" id="361077.A0A151Z6Q6"/>